<proteinExistence type="predicted"/>
<organism evidence="1 2">
    <name type="scientific">Blattamonas nauphoetae</name>
    <dbReference type="NCBI Taxonomy" id="2049346"/>
    <lineage>
        <taxon>Eukaryota</taxon>
        <taxon>Metamonada</taxon>
        <taxon>Preaxostyla</taxon>
        <taxon>Oxymonadida</taxon>
        <taxon>Blattamonas</taxon>
    </lineage>
</organism>
<reference evidence="1 2" key="1">
    <citation type="journal article" date="2022" name="bioRxiv">
        <title>Genomics of Preaxostyla Flagellates Illuminates Evolutionary Transitions and the Path Towards Mitochondrial Loss.</title>
        <authorList>
            <person name="Novak L.V.F."/>
            <person name="Treitli S.C."/>
            <person name="Pyrih J."/>
            <person name="Halakuc P."/>
            <person name="Pipaliya S.V."/>
            <person name="Vacek V."/>
            <person name="Brzon O."/>
            <person name="Soukal P."/>
            <person name="Eme L."/>
            <person name="Dacks J.B."/>
            <person name="Karnkowska A."/>
            <person name="Elias M."/>
            <person name="Hampl V."/>
        </authorList>
    </citation>
    <scope>NUCLEOTIDE SEQUENCE [LARGE SCALE GENOMIC DNA]</scope>
    <source>
        <strain evidence="1">NAU3</strain>
        <tissue evidence="1">Gut</tissue>
    </source>
</reference>
<sequence length="76" mass="8538">MVWFARKIGILFRQSRSMVDHLSFSFAATLTAHPAHFRIASASTASSTLRHGFGMYGKVRSLSKYNIIDVSEMTIE</sequence>
<accession>A0ABQ9XYK7</accession>
<evidence type="ECO:0000313" key="1">
    <source>
        <dbReference type="EMBL" id="KAK2956568.1"/>
    </source>
</evidence>
<comment type="caution">
    <text evidence="1">The sequence shown here is derived from an EMBL/GenBank/DDBJ whole genome shotgun (WGS) entry which is preliminary data.</text>
</comment>
<dbReference type="EMBL" id="JARBJD010000054">
    <property type="protein sequence ID" value="KAK2956568.1"/>
    <property type="molecule type" value="Genomic_DNA"/>
</dbReference>
<keyword evidence="2" id="KW-1185">Reference proteome</keyword>
<gene>
    <name evidence="1" type="ORF">BLNAU_8408</name>
</gene>
<protein>
    <recommendedName>
        <fullName evidence="3">Secreted protein</fullName>
    </recommendedName>
</protein>
<dbReference type="Proteomes" id="UP001281761">
    <property type="component" value="Unassembled WGS sequence"/>
</dbReference>
<evidence type="ECO:0008006" key="3">
    <source>
        <dbReference type="Google" id="ProtNLM"/>
    </source>
</evidence>
<evidence type="ECO:0000313" key="2">
    <source>
        <dbReference type="Proteomes" id="UP001281761"/>
    </source>
</evidence>
<name>A0ABQ9XYK7_9EUKA</name>